<dbReference type="InterPro" id="IPR050641">
    <property type="entry name" value="RIFMO-like"/>
</dbReference>
<evidence type="ECO:0000256" key="1">
    <source>
        <dbReference type="ARBA" id="ARBA00001974"/>
    </source>
</evidence>
<dbReference type="Proteomes" id="UP000295411">
    <property type="component" value="Unassembled WGS sequence"/>
</dbReference>
<dbReference type="PRINTS" id="PR00420">
    <property type="entry name" value="RNGMNOXGNASE"/>
</dbReference>
<keyword evidence="5" id="KW-0560">Oxidoreductase</keyword>
<comment type="cofactor">
    <cofactor evidence="1">
        <name>FAD</name>
        <dbReference type="ChEBI" id="CHEBI:57692"/>
    </cofactor>
</comment>
<dbReference type="InterPro" id="IPR036188">
    <property type="entry name" value="FAD/NAD-bd_sf"/>
</dbReference>
<keyword evidence="5" id="KW-0503">Monooxygenase</keyword>
<accession>A0A4R5TX26</accession>
<dbReference type="EMBL" id="SMTK01000003">
    <property type="protein sequence ID" value="TDK25731.1"/>
    <property type="molecule type" value="Genomic_DNA"/>
</dbReference>
<organism evidence="5 6">
    <name type="scientific">Arthrobacter crusticola</name>
    <dbReference type="NCBI Taxonomy" id="2547960"/>
    <lineage>
        <taxon>Bacteria</taxon>
        <taxon>Bacillati</taxon>
        <taxon>Actinomycetota</taxon>
        <taxon>Actinomycetes</taxon>
        <taxon>Micrococcales</taxon>
        <taxon>Micrococcaceae</taxon>
        <taxon>Arthrobacter</taxon>
    </lineage>
</organism>
<dbReference type="RefSeq" id="WP_133403964.1">
    <property type="nucleotide sequence ID" value="NZ_SMTK01000003.1"/>
</dbReference>
<evidence type="ECO:0000313" key="5">
    <source>
        <dbReference type="EMBL" id="TDK25731.1"/>
    </source>
</evidence>
<evidence type="ECO:0000313" key="6">
    <source>
        <dbReference type="Proteomes" id="UP000295411"/>
    </source>
</evidence>
<proteinExistence type="predicted"/>
<dbReference type="Gene3D" id="3.30.70.2450">
    <property type="match status" value="1"/>
</dbReference>
<evidence type="ECO:0000256" key="3">
    <source>
        <dbReference type="ARBA" id="ARBA00022827"/>
    </source>
</evidence>
<reference evidence="5 6" key="1">
    <citation type="submission" date="2019-03" db="EMBL/GenBank/DDBJ databases">
        <title>Arthrobacter sp. nov., an bacterium isolated from biocrust in Mu Us Desert.</title>
        <authorList>
            <person name="Lixiong L."/>
        </authorList>
    </citation>
    <scope>NUCLEOTIDE SEQUENCE [LARGE SCALE GENOMIC DNA]</scope>
    <source>
        <strain evidence="5 6">SLN-3</strain>
    </source>
</reference>
<dbReference type="GO" id="GO:0016709">
    <property type="term" value="F:oxidoreductase activity, acting on paired donors, with incorporation or reduction of molecular oxygen, NAD(P)H as one donor, and incorporation of one atom of oxygen"/>
    <property type="evidence" value="ECO:0007669"/>
    <property type="project" value="UniProtKB-ARBA"/>
</dbReference>
<dbReference type="GO" id="GO:0071949">
    <property type="term" value="F:FAD binding"/>
    <property type="evidence" value="ECO:0007669"/>
    <property type="project" value="InterPro"/>
</dbReference>
<dbReference type="InterPro" id="IPR002938">
    <property type="entry name" value="FAD-bd"/>
</dbReference>
<dbReference type="OrthoDB" id="4246007at2"/>
<keyword evidence="2" id="KW-0285">Flavoprotein</keyword>
<dbReference type="AlphaFoldDB" id="A0A4R5TX26"/>
<keyword evidence="3" id="KW-0274">FAD</keyword>
<keyword evidence="6" id="KW-1185">Reference proteome</keyword>
<dbReference type="SUPFAM" id="SSF51905">
    <property type="entry name" value="FAD/NAD(P)-binding domain"/>
    <property type="match status" value="1"/>
</dbReference>
<gene>
    <name evidence="5" type="ORF">E2F48_10870</name>
</gene>
<dbReference type="PANTHER" id="PTHR43004">
    <property type="entry name" value="TRK SYSTEM POTASSIUM UPTAKE PROTEIN"/>
    <property type="match status" value="1"/>
</dbReference>
<feature type="domain" description="FAD-binding" evidence="4">
    <location>
        <begin position="8"/>
        <end position="346"/>
    </location>
</feature>
<comment type="caution">
    <text evidence="5">The sequence shown here is derived from an EMBL/GenBank/DDBJ whole genome shotgun (WGS) entry which is preliminary data.</text>
</comment>
<sequence length="516" mass="54880">MAASEVSTDVLIVGAGPTGLMLAAWLRRLGVDAVLTDGKGEPTRESRALGIQSRTMEIYDQLGVIGPVLEQAQKAFSIKPGYGRRSFGEIPLAALGEGLTPHPGLHFLEQSKNERILLAELQRRGGDVLWNRRLTGLSTRTGGATAVLSGPGGPLTVTARYVVGCDGGSSAVRTLSGIPFEGVTNEHVFYVADALDVQGLSAATVELRLSGDDFLLAFPLKGTEEGEINHRLIGVLRSTGTADIVEDVARGRLSELFGVTYGTSRWFSTYRVHHRVAAAFRAGPVFLAGDAGHIHSPVGAQGMNTGLQDAHNLAFKLADVLAGRAGEELLDRYNAERRPVALRLVSVTDRVFAGVTSGATTARTLRRILPRLAGPVAVRLLPSAPIAPRFAGYLGQIRIHYWMSEGAKAAARGRRGRVVGRRLPWTGSNFAPLADAVWQVHSYGDTDTELADALGRALGLPVHQFPAAPAAGLRPDRFYLVRPDGFVAAEAPAHRGVSALRAALPPGWTPTPEVHA</sequence>
<dbReference type="PANTHER" id="PTHR43004:SF19">
    <property type="entry name" value="BINDING MONOOXYGENASE, PUTATIVE (JCVI)-RELATED"/>
    <property type="match status" value="1"/>
</dbReference>
<evidence type="ECO:0000259" key="4">
    <source>
        <dbReference type="Pfam" id="PF01494"/>
    </source>
</evidence>
<protein>
    <submittedName>
        <fullName evidence="5">Monooxygenase</fullName>
    </submittedName>
</protein>
<dbReference type="Gene3D" id="3.50.50.60">
    <property type="entry name" value="FAD/NAD(P)-binding domain"/>
    <property type="match status" value="1"/>
</dbReference>
<evidence type="ECO:0000256" key="2">
    <source>
        <dbReference type="ARBA" id="ARBA00022630"/>
    </source>
</evidence>
<dbReference type="Pfam" id="PF01494">
    <property type="entry name" value="FAD_binding_3"/>
    <property type="match status" value="1"/>
</dbReference>
<name>A0A4R5TX26_9MICC</name>